<dbReference type="Pfam" id="PF07689">
    <property type="entry name" value="KaiB"/>
    <property type="match status" value="1"/>
</dbReference>
<dbReference type="InterPro" id="IPR011649">
    <property type="entry name" value="KaiB_domain"/>
</dbReference>
<evidence type="ECO:0000313" key="2">
    <source>
        <dbReference type="EMBL" id="VUD74665.1"/>
    </source>
</evidence>
<dbReference type="Proteomes" id="UP000410984">
    <property type="component" value="Unassembled WGS sequence"/>
</dbReference>
<feature type="domain" description="KaiB" evidence="1">
    <location>
        <begin position="10"/>
        <end position="91"/>
    </location>
</feature>
<gene>
    <name evidence="2" type="primary">kaiB_1</name>
    <name evidence="2" type="ORF">MET9862_05298</name>
</gene>
<evidence type="ECO:0000259" key="1">
    <source>
        <dbReference type="SMART" id="SM01248"/>
    </source>
</evidence>
<dbReference type="EMBL" id="CABFPH010000144">
    <property type="protein sequence ID" value="VUD74665.1"/>
    <property type="molecule type" value="Genomic_DNA"/>
</dbReference>
<dbReference type="RefSeq" id="WP_244612924.1">
    <property type="nucleotide sequence ID" value="NZ_CABFPH010000144.1"/>
</dbReference>
<dbReference type="PANTHER" id="PTHR41709:SF2">
    <property type="entry name" value="CIRCADIAN CLOCK PROTEIN KAIB2"/>
    <property type="match status" value="1"/>
</dbReference>
<dbReference type="Gene3D" id="3.40.30.10">
    <property type="entry name" value="Glutaredoxin"/>
    <property type="match status" value="1"/>
</dbReference>
<dbReference type="AlphaFoldDB" id="A0A509EMM6"/>
<reference evidence="2 3" key="1">
    <citation type="submission" date="2019-06" db="EMBL/GenBank/DDBJ databases">
        <authorList>
            <person name="Rodrigo-Torres L."/>
            <person name="Arahal R. D."/>
            <person name="Lucena T."/>
        </authorList>
    </citation>
    <scope>NUCLEOTIDE SEQUENCE [LARGE SCALE GENOMIC DNA]</scope>
    <source>
        <strain evidence="2 3">SB0023/3</strain>
    </source>
</reference>
<accession>A0A509EMM6</accession>
<sequence>MSAPGPVALRLFIAGPGARSQRTVESVRRICEAHLPGRHELEIVDIYQQPALAERDGVLAAPILLRVAPLPVRRIAGDLQDEGRVLRALDLAPAEEA</sequence>
<name>A0A509EMM6_9HYPH</name>
<protein>
    <submittedName>
        <fullName evidence="2">Circadian clock protein KaiB</fullName>
    </submittedName>
</protein>
<proteinExistence type="predicted"/>
<evidence type="ECO:0000313" key="3">
    <source>
        <dbReference type="Proteomes" id="UP000410984"/>
    </source>
</evidence>
<dbReference type="InterPro" id="IPR036249">
    <property type="entry name" value="Thioredoxin-like_sf"/>
</dbReference>
<dbReference type="SUPFAM" id="SSF52833">
    <property type="entry name" value="Thioredoxin-like"/>
    <property type="match status" value="1"/>
</dbReference>
<dbReference type="PANTHER" id="PTHR41709">
    <property type="entry name" value="KAIB-LIKE PROTEIN 1"/>
    <property type="match status" value="1"/>
</dbReference>
<organism evidence="2 3">
    <name type="scientific">Methylobacterium symbioticum</name>
    <dbReference type="NCBI Taxonomy" id="2584084"/>
    <lineage>
        <taxon>Bacteria</taxon>
        <taxon>Pseudomonadati</taxon>
        <taxon>Pseudomonadota</taxon>
        <taxon>Alphaproteobacteria</taxon>
        <taxon>Hyphomicrobiales</taxon>
        <taxon>Methylobacteriaceae</taxon>
        <taxon>Methylobacterium</taxon>
    </lineage>
</organism>
<dbReference type="CDD" id="cd02978">
    <property type="entry name" value="KaiB_like"/>
    <property type="match status" value="1"/>
</dbReference>
<dbReference type="SMART" id="SM01248">
    <property type="entry name" value="KaiB"/>
    <property type="match status" value="1"/>
</dbReference>
<dbReference type="InterPro" id="IPR039022">
    <property type="entry name" value="KaiB-like"/>
</dbReference>
<keyword evidence="3" id="KW-1185">Reference proteome</keyword>
<dbReference type="GO" id="GO:0048511">
    <property type="term" value="P:rhythmic process"/>
    <property type="evidence" value="ECO:0007669"/>
    <property type="project" value="InterPro"/>
</dbReference>